<dbReference type="EMBL" id="ML738596">
    <property type="protein sequence ID" value="KAE8166086.1"/>
    <property type="molecule type" value="Genomic_DNA"/>
</dbReference>
<dbReference type="AlphaFoldDB" id="A0A5N6V510"/>
<accession>A0A5N6V510</accession>
<dbReference type="Pfam" id="PF24968">
    <property type="entry name" value="DUF7770"/>
    <property type="match status" value="1"/>
</dbReference>
<dbReference type="OrthoDB" id="3527137at2759"/>
<dbReference type="Proteomes" id="UP000326950">
    <property type="component" value="Unassembled WGS sequence"/>
</dbReference>
<evidence type="ECO:0000313" key="3">
    <source>
        <dbReference type="Proteomes" id="UP000326950"/>
    </source>
</evidence>
<feature type="domain" description="DUF7770" evidence="1">
    <location>
        <begin position="33"/>
        <end position="179"/>
    </location>
</feature>
<proteinExistence type="predicted"/>
<organism evidence="2 3">
    <name type="scientific">Aspergillus tamarii</name>
    <dbReference type="NCBI Taxonomy" id="41984"/>
    <lineage>
        <taxon>Eukaryota</taxon>
        <taxon>Fungi</taxon>
        <taxon>Dikarya</taxon>
        <taxon>Ascomycota</taxon>
        <taxon>Pezizomycotina</taxon>
        <taxon>Eurotiomycetes</taxon>
        <taxon>Eurotiomycetidae</taxon>
        <taxon>Eurotiales</taxon>
        <taxon>Aspergillaceae</taxon>
        <taxon>Aspergillus</taxon>
        <taxon>Aspergillus subgen. Circumdati</taxon>
    </lineage>
</organism>
<dbReference type="InterPro" id="IPR056672">
    <property type="entry name" value="DUF7770"/>
</dbReference>
<protein>
    <recommendedName>
        <fullName evidence="1">DUF7770 domain-containing protein</fullName>
    </recommendedName>
</protein>
<name>A0A5N6V510_ASPTM</name>
<evidence type="ECO:0000313" key="2">
    <source>
        <dbReference type="EMBL" id="KAE8166086.1"/>
    </source>
</evidence>
<reference evidence="2 3" key="1">
    <citation type="submission" date="2019-04" db="EMBL/GenBank/DDBJ databases">
        <title>Friends and foes A comparative genomics study of 23 Aspergillus species from section Flavi.</title>
        <authorList>
            <consortium name="DOE Joint Genome Institute"/>
            <person name="Kjaerbolling I."/>
            <person name="Vesth T."/>
            <person name="Frisvad J.C."/>
            <person name="Nybo J.L."/>
            <person name="Theobald S."/>
            <person name="Kildgaard S."/>
            <person name="Isbrandt T."/>
            <person name="Kuo A."/>
            <person name="Sato A."/>
            <person name="Lyhne E.K."/>
            <person name="Kogle M.E."/>
            <person name="Wiebenga A."/>
            <person name="Kun R.S."/>
            <person name="Lubbers R.J."/>
            <person name="Makela M.R."/>
            <person name="Barry K."/>
            <person name="Chovatia M."/>
            <person name="Clum A."/>
            <person name="Daum C."/>
            <person name="Haridas S."/>
            <person name="He G."/>
            <person name="LaButti K."/>
            <person name="Lipzen A."/>
            <person name="Mondo S."/>
            <person name="Riley R."/>
            <person name="Salamov A."/>
            <person name="Simmons B.A."/>
            <person name="Magnuson J.K."/>
            <person name="Henrissat B."/>
            <person name="Mortensen U.H."/>
            <person name="Larsen T.O."/>
            <person name="Devries R.P."/>
            <person name="Grigoriev I.V."/>
            <person name="Machida M."/>
            <person name="Baker S.E."/>
            <person name="Andersen M.R."/>
        </authorList>
    </citation>
    <scope>NUCLEOTIDE SEQUENCE [LARGE SCALE GENOMIC DNA]</scope>
    <source>
        <strain evidence="2 3">CBS 117626</strain>
    </source>
</reference>
<evidence type="ECO:0000259" key="1">
    <source>
        <dbReference type="Pfam" id="PF24968"/>
    </source>
</evidence>
<keyword evidence="3" id="KW-1185">Reference proteome</keyword>
<gene>
    <name evidence="2" type="ORF">BDV40DRAFT_308085</name>
</gene>
<sequence>MNPQQRPFNPIQYIPVKDKESILNLPISTLSAVAHEPLPKGGNHWSIYLTTSDTDYVRLDMTPSYTIPATVIPGGSKGILIVNRVDDLRVRTATEVVRLDVRGGSKVSEFVDSLVKEKRYLYEFNDSGQGCRFWVYHQIDLFWDEGWVVVGGQAEEARRAILIMYPQMMRYGLVVGEYYS</sequence>